<reference evidence="3 4" key="1">
    <citation type="journal article" date="2014" name="Int. J. Syst. Evol. Microbiol.">
        <title>Description of Galbitalea soli gen. nov., sp. nov., and Frondihabitans sucicola sp. nov.</title>
        <authorList>
            <person name="Kim S.J."/>
            <person name="Lim J.M."/>
            <person name="Ahn J.H."/>
            <person name="Weon H.Y."/>
            <person name="Hamada M."/>
            <person name="Suzuki K."/>
            <person name="Ahn T.Y."/>
            <person name="Kwon S.W."/>
        </authorList>
    </citation>
    <scope>NUCLEOTIDE SEQUENCE [LARGE SCALE GENOMIC DNA]</scope>
    <source>
        <strain evidence="3 4">NBRC 108727</strain>
    </source>
</reference>
<dbReference type="Proteomes" id="UP000479756">
    <property type="component" value="Unassembled WGS sequence"/>
</dbReference>
<dbReference type="RefSeq" id="WP_163474065.1">
    <property type="nucleotide sequence ID" value="NZ_JAAGWZ010000003.1"/>
</dbReference>
<evidence type="ECO:0000313" key="4">
    <source>
        <dbReference type="Proteomes" id="UP000479756"/>
    </source>
</evidence>
<gene>
    <name evidence="3" type="ORF">G3T37_11660</name>
</gene>
<dbReference type="EMBL" id="JAAGWZ010000003">
    <property type="protein sequence ID" value="NEM92009.1"/>
    <property type="molecule type" value="Genomic_DNA"/>
</dbReference>
<evidence type="ECO:0000256" key="2">
    <source>
        <dbReference type="SAM" id="Phobius"/>
    </source>
</evidence>
<comment type="caution">
    <text evidence="3">The sequence shown here is derived from an EMBL/GenBank/DDBJ whole genome shotgun (WGS) entry which is preliminary data.</text>
</comment>
<protein>
    <recommendedName>
        <fullName evidence="5">DUF4232 domain-containing protein</fullName>
    </recommendedName>
</protein>
<accession>A0A7C9PPA6</accession>
<evidence type="ECO:0000256" key="1">
    <source>
        <dbReference type="SAM" id="MobiDB-lite"/>
    </source>
</evidence>
<evidence type="ECO:0008006" key="5">
    <source>
        <dbReference type="Google" id="ProtNLM"/>
    </source>
</evidence>
<organism evidence="3 4">
    <name type="scientific">Galbitalea soli</name>
    <dbReference type="NCBI Taxonomy" id="1268042"/>
    <lineage>
        <taxon>Bacteria</taxon>
        <taxon>Bacillati</taxon>
        <taxon>Actinomycetota</taxon>
        <taxon>Actinomycetes</taxon>
        <taxon>Micrococcales</taxon>
        <taxon>Microbacteriaceae</taxon>
        <taxon>Galbitalea</taxon>
    </lineage>
</organism>
<keyword evidence="2" id="KW-0812">Transmembrane</keyword>
<keyword evidence="2" id="KW-1133">Transmembrane helix</keyword>
<keyword evidence="4" id="KW-1185">Reference proteome</keyword>
<sequence>MSTFKNPVGPQPSSVYWRRRLLVGAGVLAVILVIVLIVARPGSGKPSPTATTPAASQPSDTPAAQPSGGASGTVAPCTAAHVSITPVTDSTVYAAGVNPKLSMTMTNTGTQPCAMTLGSDVQVYQITSGSDLIWQSTDCQTNPVPLVQTLEPGKPLVFPPFAWDRTRSSKSTCSSKRPQVTAGGASYHLSVTVNGFPSTTSKQFILK</sequence>
<name>A0A7C9PPA6_9MICO</name>
<feature type="region of interest" description="Disordered" evidence="1">
    <location>
        <begin position="43"/>
        <end position="72"/>
    </location>
</feature>
<feature type="transmembrane region" description="Helical" evidence="2">
    <location>
        <begin position="21"/>
        <end position="39"/>
    </location>
</feature>
<evidence type="ECO:0000313" key="3">
    <source>
        <dbReference type="EMBL" id="NEM92009.1"/>
    </source>
</evidence>
<proteinExistence type="predicted"/>
<feature type="compositionally biased region" description="Polar residues" evidence="1">
    <location>
        <begin position="46"/>
        <end position="64"/>
    </location>
</feature>
<dbReference type="AlphaFoldDB" id="A0A7C9PPA6"/>
<keyword evidence="2" id="KW-0472">Membrane</keyword>